<feature type="transmembrane region" description="Helical" evidence="1">
    <location>
        <begin position="17"/>
        <end position="38"/>
    </location>
</feature>
<feature type="transmembrane region" description="Helical" evidence="1">
    <location>
        <begin position="238"/>
        <end position="259"/>
    </location>
</feature>
<dbReference type="EMBL" id="JBFALK010000002">
    <property type="protein sequence ID" value="MEV0967991.1"/>
    <property type="molecule type" value="Genomic_DNA"/>
</dbReference>
<keyword evidence="3" id="KW-1185">Reference proteome</keyword>
<protein>
    <submittedName>
        <fullName evidence="2">ABC transporter permease</fullName>
    </submittedName>
</protein>
<evidence type="ECO:0000313" key="3">
    <source>
        <dbReference type="Proteomes" id="UP001551675"/>
    </source>
</evidence>
<sequence length="264" mass="26541">MTALVSAELRRLAATRLWLWGLLASIGSGGFIGLLALIGPENFDPPMPGLETATGVRVLLGLLGLCAFVPALLGTTAVASEYRHRTITTTALFVPGRWTTLAAKLAAYAAAGLAYGLVAVTVAGAALFGAAALKGVTLGLPAATALALLSRITVTMAVYTLVGVAVGALIPNQVAAAAVLGAYFYMIETALLLIPGVNVLYPYLPGGATAAITGFTYLTEALARQTGGGAAPLLSAPLGAAVLVGYALVAAAVAVIVPLRRDIT</sequence>
<name>A0ABV3G8W5_MICGL</name>
<accession>A0ABV3G8W5</accession>
<gene>
    <name evidence="2" type="ORF">AB0I59_05110</name>
</gene>
<feature type="transmembrane region" description="Helical" evidence="1">
    <location>
        <begin position="182"/>
        <end position="204"/>
    </location>
</feature>
<proteinExistence type="predicted"/>
<feature type="transmembrane region" description="Helical" evidence="1">
    <location>
        <begin position="58"/>
        <end position="79"/>
    </location>
</feature>
<evidence type="ECO:0000313" key="2">
    <source>
        <dbReference type="EMBL" id="MEV0967991.1"/>
    </source>
</evidence>
<feature type="transmembrane region" description="Helical" evidence="1">
    <location>
        <begin position="148"/>
        <end position="170"/>
    </location>
</feature>
<evidence type="ECO:0000256" key="1">
    <source>
        <dbReference type="SAM" id="Phobius"/>
    </source>
</evidence>
<organism evidence="2 3">
    <name type="scientific">Microtetraspora glauca</name>
    <dbReference type="NCBI Taxonomy" id="1996"/>
    <lineage>
        <taxon>Bacteria</taxon>
        <taxon>Bacillati</taxon>
        <taxon>Actinomycetota</taxon>
        <taxon>Actinomycetes</taxon>
        <taxon>Streptosporangiales</taxon>
        <taxon>Streptosporangiaceae</taxon>
        <taxon>Microtetraspora</taxon>
    </lineage>
</organism>
<dbReference type="Proteomes" id="UP001551675">
    <property type="component" value="Unassembled WGS sequence"/>
</dbReference>
<feature type="transmembrane region" description="Helical" evidence="1">
    <location>
        <begin position="105"/>
        <end position="128"/>
    </location>
</feature>
<reference evidence="2 3" key="1">
    <citation type="submission" date="2024-06" db="EMBL/GenBank/DDBJ databases">
        <title>The Natural Products Discovery Center: Release of the First 8490 Sequenced Strains for Exploring Actinobacteria Biosynthetic Diversity.</title>
        <authorList>
            <person name="Kalkreuter E."/>
            <person name="Kautsar S.A."/>
            <person name="Yang D."/>
            <person name="Bader C.D."/>
            <person name="Teijaro C.N."/>
            <person name="Fluegel L."/>
            <person name="Davis C.M."/>
            <person name="Simpson J.R."/>
            <person name="Lauterbach L."/>
            <person name="Steele A.D."/>
            <person name="Gui C."/>
            <person name="Meng S."/>
            <person name="Li G."/>
            <person name="Viehrig K."/>
            <person name="Ye F."/>
            <person name="Su P."/>
            <person name="Kiefer A.F."/>
            <person name="Nichols A."/>
            <person name="Cepeda A.J."/>
            <person name="Yan W."/>
            <person name="Fan B."/>
            <person name="Jiang Y."/>
            <person name="Adhikari A."/>
            <person name="Zheng C.-J."/>
            <person name="Schuster L."/>
            <person name="Cowan T.M."/>
            <person name="Smanski M.J."/>
            <person name="Chevrette M.G."/>
            <person name="De Carvalho L.P.S."/>
            <person name="Shen B."/>
        </authorList>
    </citation>
    <scope>NUCLEOTIDE SEQUENCE [LARGE SCALE GENOMIC DNA]</scope>
    <source>
        <strain evidence="2 3">NPDC050100</strain>
    </source>
</reference>
<keyword evidence="1" id="KW-0472">Membrane</keyword>
<keyword evidence="1" id="KW-1133">Transmembrane helix</keyword>
<keyword evidence="1" id="KW-0812">Transmembrane</keyword>
<dbReference type="RefSeq" id="WP_358130208.1">
    <property type="nucleotide sequence ID" value="NZ_JBFALK010000002.1"/>
</dbReference>
<comment type="caution">
    <text evidence="2">The sequence shown here is derived from an EMBL/GenBank/DDBJ whole genome shotgun (WGS) entry which is preliminary data.</text>
</comment>